<dbReference type="Gene3D" id="3.30.9.30">
    <property type="match status" value="1"/>
</dbReference>
<name>A0ABC9Z503_9NOCA</name>
<dbReference type="Pfam" id="PF01494">
    <property type="entry name" value="FAD_binding_3"/>
    <property type="match status" value="1"/>
</dbReference>
<feature type="domain" description="FAD-binding" evidence="2">
    <location>
        <begin position="10"/>
        <end position="85"/>
    </location>
</feature>
<protein>
    <submittedName>
        <fullName evidence="3">Monooxygenase</fullName>
    </submittedName>
</protein>
<evidence type="ECO:0000313" key="4">
    <source>
        <dbReference type="Proteomes" id="UP000037179"/>
    </source>
</evidence>
<feature type="region of interest" description="Disordered" evidence="1">
    <location>
        <begin position="126"/>
        <end position="159"/>
    </location>
</feature>
<feature type="compositionally biased region" description="Low complexity" evidence="1">
    <location>
        <begin position="129"/>
        <end position="159"/>
    </location>
</feature>
<dbReference type="AlphaFoldDB" id="A0ABC9Z503"/>
<dbReference type="SUPFAM" id="SSF51905">
    <property type="entry name" value="FAD/NAD(P)-binding domain"/>
    <property type="match status" value="1"/>
</dbReference>
<reference evidence="3 4" key="2">
    <citation type="journal article" date="2016" name="Genome Announc.">
        <title>Draft Genome Sequence of Erythromycin- and Oxytetracycline-Sensitive Nocardia seriolae Strain U-1 (NBRC 110359).</title>
        <authorList>
            <person name="Imajoh M."/>
            <person name="Sukeda M."/>
            <person name="Shimizu M."/>
            <person name="Yamane J."/>
            <person name="Ohnishi K."/>
            <person name="Oshima S."/>
        </authorList>
    </citation>
    <scope>NUCLEOTIDE SEQUENCE [LARGE SCALE GENOMIC DNA]</scope>
    <source>
        <strain evidence="3 4">U-1</strain>
    </source>
</reference>
<dbReference type="Proteomes" id="UP000037179">
    <property type="component" value="Unassembled WGS sequence"/>
</dbReference>
<dbReference type="PANTHER" id="PTHR46865:SF2">
    <property type="entry name" value="MONOOXYGENASE"/>
    <property type="match status" value="1"/>
</dbReference>
<accession>A0ABC9Z503</accession>
<dbReference type="InterPro" id="IPR036188">
    <property type="entry name" value="FAD/NAD-bd_sf"/>
</dbReference>
<evidence type="ECO:0000313" key="3">
    <source>
        <dbReference type="EMBL" id="GAP32583.1"/>
    </source>
</evidence>
<gene>
    <name evidence="3" type="ORF">NSK11_contig00166-0013</name>
</gene>
<dbReference type="RefSeq" id="WP_253251234.1">
    <property type="nucleotide sequence ID" value="NZ_AP017900.1"/>
</dbReference>
<dbReference type="GO" id="GO:0004497">
    <property type="term" value="F:monooxygenase activity"/>
    <property type="evidence" value="ECO:0007669"/>
    <property type="project" value="UniProtKB-KW"/>
</dbReference>
<reference evidence="4" key="1">
    <citation type="submission" date="2015-07" db="EMBL/GenBank/DDBJ databases">
        <title>Nocardia seriolae U-1 whole genome shotgun sequence.</title>
        <authorList>
            <person name="Imajoh M."/>
            <person name="Fukumoto Y."/>
            <person name="Sukeda M."/>
            <person name="Yamane J."/>
            <person name="Yamasaki K."/>
            <person name="Shimizu M."/>
            <person name="Ohnishi K."/>
            <person name="Oshima S."/>
        </authorList>
    </citation>
    <scope>NUCLEOTIDE SEQUENCE [LARGE SCALE GENOMIC DNA]</scope>
    <source>
        <strain evidence="4">U-1</strain>
    </source>
</reference>
<dbReference type="EMBL" id="BBYQ01000166">
    <property type="protein sequence ID" value="GAP32583.1"/>
    <property type="molecule type" value="Genomic_DNA"/>
</dbReference>
<dbReference type="PANTHER" id="PTHR46865">
    <property type="entry name" value="OXIDOREDUCTASE-RELATED"/>
    <property type="match status" value="1"/>
</dbReference>
<comment type="caution">
    <text evidence="3">The sequence shown here is derived from an EMBL/GenBank/DDBJ whole genome shotgun (WGS) entry which is preliminary data.</text>
</comment>
<sequence>MSTTANTPRILVAGGGIAGNAVALQLLRAGIAVTVVERAAAPRPGGQAVDLRGPSREVAERMGLMEAVNKRLLHEKGMSIVKADGSPVYRMAMEMFDGKGPVADIEISRGDLNDVLLTELAGTAGELDTATATGSRPSSRTPRASPSASRRAATSATTW</sequence>
<proteinExistence type="predicted"/>
<keyword evidence="4" id="KW-1185">Reference proteome</keyword>
<dbReference type="InterPro" id="IPR051704">
    <property type="entry name" value="FAD_aromatic-hydroxylase"/>
</dbReference>
<evidence type="ECO:0000256" key="1">
    <source>
        <dbReference type="SAM" id="MobiDB-lite"/>
    </source>
</evidence>
<evidence type="ECO:0000259" key="2">
    <source>
        <dbReference type="Pfam" id="PF01494"/>
    </source>
</evidence>
<organism evidence="3 4">
    <name type="scientific">Nocardia seriolae</name>
    <dbReference type="NCBI Taxonomy" id="37332"/>
    <lineage>
        <taxon>Bacteria</taxon>
        <taxon>Bacillati</taxon>
        <taxon>Actinomycetota</taxon>
        <taxon>Actinomycetes</taxon>
        <taxon>Mycobacteriales</taxon>
        <taxon>Nocardiaceae</taxon>
        <taxon>Nocardia</taxon>
    </lineage>
</organism>
<keyword evidence="3" id="KW-0560">Oxidoreductase</keyword>
<keyword evidence="3" id="KW-0503">Monooxygenase</keyword>
<dbReference type="GeneID" id="93371624"/>
<dbReference type="Gene3D" id="3.50.50.60">
    <property type="entry name" value="FAD/NAD(P)-binding domain"/>
    <property type="match status" value="1"/>
</dbReference>
<dbReference type="InterPro" id="IPR002938">
    <property type="entry name" value="FAD-bd"/>
</dbReference>